<proteinExistence type="predicted"/>
<accession>A0A1I2D4T9</accession>
<evidence type="ECO:0000313" key="2">
    <source>
        <dbReference type="Proteomes" id="UP000198520"/>
    </source>
</evidence>
<protein>
    <submittedName>
        <fullName evidence="1">WG containing repeat-containing protein</fullName>
    </submittedName>
</protein>
<dbReference type="Pfam" id="PF14903">
    <property type="entry name" value="WG_beta_rep"/>
    <property type="match status" value="2"/>
</dbReference>
<organism evidence="1 2">
    <name type="scientific">Flavimobilis marinus</name>
    <dbReference type="NCBI Taxonomy" id="285351"/>
    <lineage>
        <taxon>Bacteria</taxon>
        <taxon>Bacillati</taxon>
        <taxon>Actinomycetota</taxon>
        <taxon>Actinomycetes</taxon>
        <taxon>Micrococcales</taxon>
        <taxon>Jonesiaceae</taxon>
        <taxon>Flavimobilis</taxon>
    </lineage>
</organism>
<gene>
    <name evidence="1" type="ORF">SAMN04488035_0406</name>
</gene>
<dbReference type="Proteomes" id="UP000198520">
    <property type="component" value="Unassembled WGS sequence"/>
</dbReference>
<evidence type="ECO:0000313" key="1">
    <source>
        <dbReference type="EMBL" id="SFE75521.1"/>
    </source>
</evidence>
<dbReference type="OrthoDB" id="4965972at2"/>
<name>A0A1I2D4T9_9MICO</name>
<dbReference type="RefSeq" id="WP_093374584.1">
    <property type="nucleotide sequence ID" value="NZ_BNAN01000001.1"/>
</dbReference>
<keyword evidence="2" id="KW-1185">Reference proteome</keyword>
<dbReference type="PANTHER" id="PTHR37841">
    <property type="entry name" value="GLR2918 PROTEIN"/>
    <property type="match status" value="1"/>
</dbReference>
<dbReference type="EMBL" id="FONZ01000001">
    <property type="protein sequence ID" value="SFE75521.1"/>
    <property type="molecule type" value="Genomic_DNA"/>
</dbReference>
<dbReference type="PANTHER" id="PTHR37841:SF1">
    <property type="entry name" value="DUF3298 DOMAIN-CONTAINING PROTEIN"/>
    <property type="match status" value="1"/>
</dbReference>
<dbReference type="SUPFAM" id="SSF69360">
    <property type="entry name" value="Cell wall binding repeat"/>
    <property type="match status" value="1"/>
</dbReference>
<dbReference type="InterPro" id="IPR032774">
    <property type="entry name" value="WG_beta_rep"/>
</dbReference>
<reference evidence="2" key="1">
    <citation type="submission" date="2016-10" db="EMBL/GenBank/DDBJ databases">
        <authorList>
            <person name="Varghese N."/>
            <person name="Submissions S."/>
        </authorList>
    </citation>
    <scope>NUCLEOTIDE SEQUENCE [LARGE SCALE GENOMIC DNA]</scope>
    <source>
        <strain evidence="2">DSM 19083</strain>
    </source>
</reference>
<dbReference type="STRING" id="285351.SAMN04488035_0406"/>
<dbReference type="AlphaFoldDB" id="A0A1I2D4T9"/>
<sequence>MASWYRYVVLSVLVALVGGGWVSLVRGNAADEAAYEQHLTDARAAAERGVNHEVIASYEAALALRPSRAVAWEVTEYLAENGTEAQRDEHLWAIATTYDDPQAYADLIEAAVAQDDFETAFEVVRAAEAAEVASDRLTAVTDAIAYEYELGSSGFASVTPFLGDVAAVDTGDGWRAVDAEGKGVGKTYAQVGPHVGGRIPVVDDEGTPFFIDGEGEPVLVATKVDYTSYGALGDGLIPARTRDGGVVYVDTSFVPALGGTRYADGTAFSGGIAAVFDGTTWSVIDTAGRAVVTGLASVVRDDRGALAAQGRFFATADGKVRLYTTEGSVVGEETFLAARAFVDGAAAVQTAAGWGFIATDGSWVVKPQFADARSYTHGLAPVKVGDAWGYVNSAGRIVVEPVFGDATMFASTGAALVRLADEPDRTEPRWVLLQLLRYKEN</sequence>